<dbReference type="AlphaFoldDB" id="A0AA35G7D7"/>
<dbReference type="Proteomes" id="UP001163687">
    <property type="component" value="Chromosome"/>
</dbReference>
<dbReference type="PANTHER" id="PTHR36565">
    <property type="entry name" value="UPF0332 PROTEIN TM_1000"/>
    <property type="match status" value="1"/>
</dbReference>
<sequence length="142" mass="15579">MAEPNKLNARQEWLLAQESLSAAEILLDHGKTRSAANRAYYAMFHAASAALWLLGAGPFHKHAAVISEFGRLLAAPQLIPRHLHRSLIDAEELRHAADYDPSAPIPSGDAQRQVEAARTFLAVIAQRFKQLLPESKGPDLTP</sequence>
<reference evidence="3" key="1">
    <citation type="submission" date="2022-03" db="EMBL/GenBank/DDBJ databases">
        <title>Complete genome sequence of Caldinitratiruptor microaerophilus.</title>
        <authorList>
            <person name="Mukaiyama R."/>
            <person name="Nishiyama T."/>
            <person name="Ueda K."/>
        </authorList>
    </citation>
    <scope>NUCLEOTIDE SEQUENCE</scope>
    <source>
        <strain evidence="3">JCM 16183</strain>
    </source>
</reference>
<dbReference type="InterPro" id="IPR007842">
    <property type="entry name" value="HEPN_dom"/>
</dbReference>
<dbReference type="Gene3D" id="1.20.120.330">
    <property type="entry name" value="Nucleotidyltransferases domain 2"/>
    <property type="match status" value="1"/>
</dbReference>
<dbReference type="InterPro" id="IPR052226">
    <property type="entry name" value="UPF0332_toxin"/>
</dbReference>
<organism evidence="3 4">
    <name type="scientific">Caldinitratiruptor microaerophilus</name>
    <dbReference type="NCBI Taxonomy" id="671077"/>
    <lineage>
        <taxon>Bacteria</taxon>
        <taxon>Bacillati</taxon>
        <taxon>Bacillota</taxon>
        <taxon>Clostridia</taxon>
        <taxon>Eubacteriales</taxon>
        <taxon>Symbiobacteriaceae</taxon>
        <taxon>Caldinitratiruptor</taxon>
    </lineage>
</organism>
<feature type="domain" description="HEPN" evidence="2">
    <location>
        <begin position="16"/>
        <end position="123"/>
    </location>
</feature>
<evidence type="ECO:0000259" key="2">
    <source>
        <dbReference type="Pfam" id="PF05168"/>
    </source>
</evidence>
<dbReference type="PANTHER" id="PTHR36565:SF1">
    <property type="entry name" value="UPF0332 PROTEIN TM_1000"/>
    <property type="match status" value="1"/>
</dbReference>
<evidence type="ECO:0000313" key="4">
    <source>
        <dbReference type="Proteomes" id="UP001163687"/>
    </source>
</evidence>
<name>A0AA35G7D7_9FIRM</name>
<evidence type="ECO:0000256" key="1">
    <source>
        <dbReference type="ARBA" id="ARBA00038248"/>
    </source>
</evidence>
<gene>
    <name evidence="3" type="ORF">caldi_08250</name>
</gene>
<proteinExistence type="inferred from homology"/>
<comment type="similarity">
    <text evidence="1">Belongs to the UPF0332 family.</text>
</comment>
<dbReference type="RefSeq" id="WP_264843837.1">
    <property type="nucleotide sequence ID" value="NZ_AP025628.1"/>
</dbReference>
<dbReference type="Pfam" id="PF05168">
    <property type="entry name" value="HEPN"/>
    <property type="match status" value="1"/>
</dbReference>
<keyword evidence="4" id="KW-1185">Reference proteome</keyword>
<evidence type="ECO:0000313" key="3">
    <source>
        <dbReference type="EMBL" id="BDG59735.1"/>
    </source>
</evidence>
<accession>A0AA35G7D7</accession>
<dbReference type="EMBL" id="AP025628">
    <property type="protein sequence ID" value="BDG59735.1"/>
    <property type="molecule type" value="Genomic_DNA"/>
</dbReference>
<protein>
    <recommendedName>
        <fullName evidence="2">HEPN domain-containing protein</fullName>
    </recommendedName>
</protein>
<dbReference type="KEGG" id="cmic:caldi_08250"/>